<dbReference type="InterPro" id="IPR036483">
    <property type="entry name" value="PWI_dom_sf"/>
</dbReference>
<gene>
    <name evidence="3" type="ORF">EV356DRAFT_540886</name>
</gene>
<dbReference type="Pfam" id="PF01480">
    <property type="entry name" value="PWI"/>
    <property type="match status" value="1"/>
</dbReference>
<keyword evidence="4" id="KW-1185">Reference proteome</keyword>
<dbReference type="GO" id="GO:0003723">
    <property type="term" value="F:RNA binding"/>
    <property type="evidence" value="ECO:0007669"/>
    <property type="project" value="TreeGrafter"/>
</dbReference>
<feature type="domain" description="PWI" evidence="2">
    <location>
        <begin position="10"/>
        <end position="145"/>
    </location>
</feature>
<sequence length="378" mass="42136">MNVDEKLLRQTKFPPEFNQKVDMRKVNIEVMKKWIAGKISEILGNEDDVVTELCFNLLEGERYCPVEPSGRPERIARSEKARTHAGKGLNTFVVLGPGSPSRRTRPKRQQKKLLDVVTKNERANAISIKFASENVQTEIVEGLSEAEAAEAAETLNVVLSEIPGRRPRDAETRMISVGHLRGGRETYIYPAPQIEEMIAAAGPALRSLRPDPSLTHDPAHQLAQSLLHLDHADAERYRPLALRHRDIDAIGLQVPQMNTNIRDDRESLQLVVDEIAPSPQLRDRAHVHLGVALEDGLHHMIVRRHRLVAMLVDRSDAPDQPRDGALQVRAVNAQLSPMQAGRRLHTNTEAVVSHTLMFARTGTDNRGHLGSVHAPVEA</sequence>
<dbReference type="EMBL" id="ML991782">
    <property type="protein sequence ID" value="KAF2237096.1"/>
    <property type="molecule type" value="Genomic_DNA"/>
</dbReference>
<dbReference type="PROSITE" id="PS51025">
    <property type="entry name" value="PWI"/>
    <property type="match status" value="1"/>
</dbReference>
<evidence type="ECO:0000256" key="1">
    <source>
        <dbReference type="ARBA" id="ARBA00022664"/>
    </source>
</evidence>
<accession>A0A6A6HG51</accession>
<evidence type="ECO:0000259" key="2">
    <source>
        <dbReference type="PROSITE" id="PS51025"/>
    </source>
</evidence>
<keyword evidence="1" id="KW-0507">mRNA processing</keyword>
<dbReference type="AlphaFoldDB" id="A0A6A6HG51"/>
<evidence type="ECO:0000313" key="3">
    <source>
        <dbReference type="EMBL" id="KAF2237096.1"/>
    </source>
</evidence>
<dbReference type="OrthoDB" id="163257at2759"/>
<dbReference type="SUPFAM" id="SSF101233">
    <property type="entry name" value="PWI domain"/>
    <property type="match status" value="1"/>
</dbReference>
<dbReference type="InterPro" id="IPR002483">
    <property type="entry name" value="PWI_dom"/>
</dbReference>
<dbReference type="GO" id="GO:0005681">
    <property type="term" value="C:spliceosomal complex"/>
    <property type="evidence" value="ECO:0007669"/>
    <property type="project" value="TreeGrafter"/>
</dbReference>
<name>A0A6A6HG51_VIRVR</name>
<reference evidence="3" key="1">
    <citation type="journal article" date="2020" name="Stud. Mycol.">
        <title>101 Dothideomycetes genomes: a test case for predicting lifestyles and emergence of pathogens.</title>
        <authorList>
            <person name="Haridas S."/>
            <person name="Albert R."/>
            <person name="Binder M."/>
            <person name="Bloem J."/>
            <person name="Labutti K."/>
            <person name="Salamov A."/>
            <person name="Andreopoulos B."/>
            <person name="Baker S."/>
            <person name="Barry K."/>
            <person name="Bills G."/>
            <person name="Bluhm B."/>
            <person name="Cannon C."/>
            <person name="Castanera R."/>
            <person name="Culley D."/>
            <person name="Daum C."/>
            <person name="Ezra D."/>
            <person name="Gonzalez J."/>
            <person name="Henrissat B."/>
            <person name="Kuo A."/>
            <person name="Liang C."/>
            <person name="Lipzen A."/>
            <person name="Lutzoni F."/>
            <person name="Magnuson J."/>
            <person name="Mondo S."/>
            <person name="Nolan M."/>
            <person name="Ohm R."/>
            <person name="Pangilinan J."/>
            <person name="Park H.-J."/>
            <person name="Ramirez L."/>
            <person name="Alfaro M."/>
            <person name="Sun H."/>
            <person name="Tritt A."/>
            <person name="Yoshinaga Y."/>
            <person name="Zwiers L.-H."/>
            <person name="Turgeon B."/>
            <person name="Goodwin S."/>
            <person name="Spatafora J."/>
            <person name="Crous P."/>
            <person name="Grigoriev I."/>
        </authorList>
    </citation>
    <scope>NUCLEOTIDE SEQUENCE</scope>
    <source>
        <strain evidence="3">Tuck. ex Michener</strain>
    </source>
</reference>
<protein>
    <recommendedName>
        <fullName evidence="2">PWI domain-containing protein</fullName>
    </recommendedName>
</protein>
<organism evidence="3 4">
    <name type="scientific">Viridothelium virens</name>
    <name type="common">Speckled blister lichen</name>
    <name type="synonym">Trypethelium virens</name>
    <dbReference type="NCBI Taxonomy" id="1048519"/>
    <lineage>
        <taxon>Eukaryota</taxon>
        <taxon>Fungi</taxon>
        <taxon>Dikarya</taxon>
        <taxon>Ascomycota</taxon>
        <taxon>Pezizomycotina</taxon>
        <taxon>Dothideomycetes</taxon>
        <taxon>Dothideomycetes incertae sedis</taxon>
        <taxon>Trypetheliales</taxon>
        <taxon>Trypetheliaceae</taxon>
        <taxon>Viridothelium</taxon>
    </lineage>
</organism>
<dbReference type="GO" id="GO:0048024">
    <property type="term" value="P:regulation of mRNA splicing, via spliceosome"/>
    <property type="evidence" value="ECO:0007669"/>
    <property type="project" value="TreeGrafter"/>
</dbReference>
<dbReference type="PANTHER" id="PTHR23148">
    <property type="entry name" value="SERINE/ARGININE REGULATED NUCLEAR MATRIX PROTEIN"/>
    <property type="match status" value="1"/>
</dbReference>
<evidence type="ECO:0000313" key="4">
    <source>
        <dbReference type="Proteomes" id="UP000800092"/>
    </source>
</evidence>
<proteinExistence type="predicted"/>
<dbReference type="Proteomes" id="UP000800092">
    <property type="component" value="Unassembled WGS sequence"/>
</dbReference>
<dbReference type="PANTHER" id="PTHR23148:SF0">
    <property type="entry name" value="SERINE_ARGININE REPETITIVE MATRIX PROTEIN 1"/>
    <property type="match status" value="1"/>
</dbReference>
<dbReference type="GO" id="GO:0006397">
    <property type="term" value="P:mRNA processing"/>
    <property type="evidence" value="ECO:0007669"/>
    <property type="project" value="UniProtKB-KW"/>
</dbReference>
<dbReference type="Gene3D" id="1.20.1390.10">
    <property type="entry name" value="PWI domain"/>
    <property type="match status" value="1"/>
</dbReference>
<dbReference type="InterPro" id="IPR052225">
    <property type="entry name" value="Ser/Arg_repetitive_matrix"/>
</dbReference>